<dbReference type="Proteomes" id="UP000588647">
    <property type="component" value="Unassembled WGS sequence"/>
</dbReference>
<evidence type="ECO:0000313" key="2">
    <source>
        <dbReference type="Proteomes" id="UP000588647"/>
    </source>
</evidence>
<organism evidence="1 2">
    <name type="scientific">Aurantimonas endophytica</name>
    <dbReference type="NCBI Taxonomy" id="1522175"/>
    <lineage>
        <taxon>Bacteria</taxon>
        <taxon>Pseudomonadati</taxon>
        <taxon>Pseudomonadota</taxon>
        <taxon>Alphaproteobacteria</taxon>
        <taxon>Hyphomicrobiales</taxon>
        <taxon>Aurantimonadaceae</taxon>
        <taxon>Aurantimonas</taxon>
    </lineage>
</organism>
<dbReference type="Gene3D" id="1.10.260.40">
    <property type="entry name" value="lambda repressor-like DNA-binding domains"/>
    <property type="match status" value="1"/>
</dbReference>
<name>A0A7W6HAX4_9HYPH</name>
<dbReference type="RefSeq" id="WP_183206332.1">
    <property type="nucleotide sequence ID" value="NZ_JACIEM010000001.1"/>
</dbReference>
<proteinExistence type="predicted"/>
<dbReference type="AlphaFoldDB" id="A0A7W6HAX4"/>
<keyword evidence="2" id="KW-1185">Reference proteome</keyword>
<accession>A0A7W6HAX4</accession>
<dbReference type="GO" id="GO:0003677">
    <property type="term" value="F:DNA binding"/>
    <property type="evidence" value="ECO:0007669"/>
    <property type="project" value="InterPro"/>
</dbReference>
<sequence>MRPDMLPRRGITRSISASQCRAARGMANWSTGRLSREAKVPIADIVALERGRRLIPATTLRSLIQAFERHDIDFLPDEGLRLVRGTLDLVGDRTDAAVPEEGRGDEPPPS</sequence>
<reference evidence="1 2" key="1">
    <citation type="submission" date="2020-08" db="EMBL/GenBank/DDBJ databases">
        <title>Genomic Encyclopedia of Type Strains, Phase IV (KMG-IV): sequencing the most valuable type-strain genomes for metagenomic binning, comparative biology and taxonomic classification.</title>
        <authorList>
            <person name="Goeker M."/>
        </authorList>
    </citation>
    <scope>NUCLEOTIDE SEQUENCE [LARGE SCALE GENOMIC DNA]</scope>
    <source>
        <strain evidence="1 2">DSM 103570</strain>
    </source>
</reference>
<protein>
    <recommendedName>
        <fullName evidence="3">XRE family transcriptional regulator</fullName>
    </recommendedName>
</protein>
<evidence type="ECO:0000313" key="1">
    <source>
        <dbReference type="EMBL" id="MBB4001854.1"/>
    </source>
</evidence>
<gene>
    <name evidence="1" type="ORF">GGR03_000901</name>
</gene>
<dbReference type="SUPFAM" id="SSF47413">
    <property type="entry name" value="lambda repressor-like DNA-binding domains"/>
    <property type="match status" value="1"/>
</dbReference>
<comment type="caution">
    <text evidence="1">The sequence shown here is derived from an EMBL/GenBank/DDBJ whole genome shotgun (WGS) entry which is preliminary data.</text>
</comment>
<dbReference type="InterPro" id="IPR010982">
    <property type="entry name" value="Lambda_DNA-bd_dom_sf"/>
</dbReference>
<dbReference type="InterPro" id="IPR001387">
    <property type="entry name" value="Cro/C1-type_HTH"/>
</dbReference>
<dbReference type="CDD" id="cd00093">
    <property type="entry name" value="HTH_XRE"/>
    <property type="match status" value="1"/>
</dbReference>
<dbReference type="EMBL" id="JACIEM010000001">
    <property type="protein sequence ID" value="MBB4001854.1"/>
    <property type="molecule type" value="Genomic_DNA"/>
</dbReference>
<evidence type="ECO:0008006" key="3">
    <source>
        <dbReference type="Google" id="ProtNLM"/>
    </source>
</evidence>